<reference evidence="2" key="1">
    <citation type="journal article" date="2019" name="Int. J. Syst. Evol. Microbiol.">
        <title>The Global Catalogue of Microorganisms (GCM) 10K type strain sequencing project: providing services to taxonomists for standard genome sequencing and annotation.</title>
        <authorList>
            <consortium name="The Broad Institute Genomics Platform"/>
            <consortium name="The Broad Institute Genome Sequencing Center for Infectious Disease"/>
            <person name="Wu L."/>
            <person name="Ma J."/>
        </authorList>
    </citation>
    <scope>NUCLEOTIDE SEQUENCE [LARGE SCALE GENOMIC DNA]</scope>
    <source>
        <strain evidence="2">JCM 17551</strain>
    </source>
</reference>
<gene>
    <name evidence="1" type="ORF">GCM10022277_19530</name>
</gene>
<sequence length="209" mass="24356">MNVSWKRLAELDKYCDESDFQRAALRLMNEQVLYQSNPKQRSAYDLVSRYENEYSKALDLFGCRLDHNTSFQYVACVPRYPEMTKMTLDQTLLVLVLRKIYDHHMQTGTLDKGIASVTIHELEMAYSESTQRELQIKPITRLDNLFQTMRRWGLARMVRNEDSVENPWIIQVLPAIQSLVNEQSLAILKAHAAQQFEPEGAKNRPEVES</sequence>
<protein>
    <recommendedName>
        <fullName evidence="3">DUF4194 domain-containing protein</fullName>
    </recommendedName>
</protein>
<comment type="caution">
    <text evidence="1">The sequence shown here is derived from an EMBL/GenBank/DDBJ whole genome shotgun (WGS) entry which is preliminary data.</text>
</comment>
<keyword evidence="2" id="KW-1185">Reference proteome</keyword>
<evidence type="ECO:0000313" key="1">
    <source>
        <dbReference type="EMBL" id="GAA3923819.1"/>
    </source>
</evidence>
<proteinExistence type="predicted"/>
<name>A0ABP7MLG4_9GAMM</name>
<dbReference type="EMBL" id="BAABBN010000007">
    <property type="protein sequence ID" value="GAA3923819.1"/>
    <property type="molecule type" value="Genomic_DNA"/>
</dbReference>
<dbReference type="Proteomes" id="UP001501565">
    <property type="component" value="Unassembled WGS sequence"/>
</dbReference>
<evidence type="ECO:0000313" key="2">
    <source>
        <dbReference type="Proteomes" id="UP001501565"/>
    </source>
</evidence>
<dbReference type="InterPro" id="IPR025449">
    <property type="entry name" value="JetB"/>
</dbReference>
<evidence type="ECO:0008006" key="3">
    <source>
        <dbReference type="Google" id="ProtNLM"/>
    </source>
</evidence>
<dbReference type="RefSeq" id="WP_344798037.1">
    <property type="nucleotide sequence ID" value="NZ_BAABBN010000007.1"/>
</dbReference>
<dbReference type="Pfam" id="PF13835">
    <property type="entry name" value="DUF4194"/>
    <property type="match status" value="1"/>
</dbReference>
<organism evidence="1 2">
    <name type="scientific">Litoribacillus peritrichatus</name>
    <dbReference type="NCBI Taxonomy" id="718191"/>
    <lineage>
        <taxon>Bacteria</taxon>
        <taxon>Pseudomonadati</taxon>
        <taxon>Pseudomonadota</taxon>
        <taxon>Gammaproteobacteria</taxon>
        <taxon>Oceanospirillales</taxon>
        <taxon>Oceanospirillaceae</taxon>
        <taxon>Litoribacillus</taxon>
    </lineage>
</organism>
<accession>A0ABP7MLG4</accession>